<dbReference type="Proteomes" id="UP000735302">
    <property type="component" value="Unassembled WGS sequence"/>
</dbReference>
<dbReference type="EMBL" id="BLXT01005617">
    <property type="protein sequence ID" value="GFO24677.1"/>
    <property type="molecule type" value="Genomic_DNA"/>
</dbReference>
<evidence type="ECO:0000313" key="1">
    <source>
        <dbReference type="EMBL" id="GFO24677.1"/>
    </source>
</evidence>
<accession>A0AAV4C078</accession>
<sequence length="167" mass="19006">MIIEATLYAPHLNSISERIATLPLLPVDTLPWVHLFRLYSEISRRANLKKKFSGLRNEEEKALVELWNNTEITIKPAGNGAVVVIFNTSDYAAECNMQLNNTSFYKHLDSDPIILYNVTINYTLQQGIKDNDIDSNIAEDLLVPHPAPRRFYIRPKIHKEGTQGGPF</sequence>
<protein>
    <submittedName>
        <fullName evidence="1">Uncharacterized protein</fullName>
    </submittedName>
</protein>
<reference evidence="1 2" key="1">
    <citation type="journal article" date="2021" name="Elife">
        <title>Chloroplast acquisition without the gene transfer in kleptoplastic sea slugs, Plakobranchus ocellatus.</title>
        <authorList>
            <person name="Maeda T."/>
            <person name="Takahashi S."/>
            <person name="Yoshida T."/>
            <person name="Shimamura S."/>
            <person name="Takaki Y."/>
            <person name="Nagai Y."/>
            <person name="Toyoda A."/>
            <person name="Suzuki Y."/>
            <person name="Arimoto A."/>
            <person name="Ishii H."/>
            <person name="Satoh N."/>
            <person name="Nishiyama T."/>
            <person name="Hasebe M."/>
            <person name="Maruyama T."/>
            <person name="Minagawa J."/>
            <person name="Obokata J."/>
            <person name="Shigenobu S."/>
        </authorList>
    </citation>
    <scope>NUCLEOTIDE SEQUENCE [LARGE SCALE GENOMIC DNA]</scope>
</reference>
<organism evidence="1 2">
    <name type="scientific">Plakobranchus ocellatus</name>
    <dbReference type="NCBI Taxonomy" id="259542"/>
    <lineage>
        <taxon>Eukaryota</taxon>
        <taxon>Metazoa</taxon>
        <taxon>Spiralia</taxon>
        <taxon>Lophotrochozoa</taxon>
        <taxon>Mollusca</taxon>
        <taxon>Gastropoda</taxon>
        <taxon>Heterobranchia</taxon>
        <taxon>Euthyneura</taxon>
        <taxon>Panpulmonata</taxon>
        <taxon>Sacoglossa</taxon>
        <taxon>Placobranchoidea</taxon>
        <taxon>Plakobranchidae</taxon>
        <taxon>Plakobranchus</taxon>
    </lineage>
</organism>
<name>A0AAV4C078_9GAST</name>
<keyword evidence="2" id="KW-1185">Reference proteome</keyword>
<comment type="caution">
    <text evidence="1">The sequence shown here is derived from an EMBL/GenBank/DDBJ whole genome shotgun (WGS) entry which is preliminary data.</text>
</comment>
<proteinExistence type="predicted"/>
<gene>
    <name evidence="1" type="ORF">PoB_005118200</name>
</gene>
<dbReference type="AlphaFoldDB" id="A0AAV4C078"/>
<evidence type="ECO:0000313" key="2">
    <source>
        <dbReference type="Proteomes" id="UP000735302"/>
    </source>
</evidence>